<feature type="region of interest" description="Disordered" evidence="7">
    <location>
        <begin position="97"/>
        <end position="169"/>
    </location>
</feature>
<dbReference type="STRING" id="1051891.A0A0C3M1J5"/>
<dbReference type="GO" id="GO:0008081">
    <property type="term" value="F:phosphoric diester hydrolase activity"/>
    <property type="evidence" value="ECO:0007669"/>
    <property type="project" value="TreeGrafter"/>
</dbReference>
<keyword evidence="2 5" id="KW-0479">Metal-binding</keyword>
<dbReference type="HOGENOM" id="CLU_486794_0_0_1"/>
<dbReference type="AlphaFoldDB" id="A0A0C3M1J5"/>
<accession>A0A0C3M1J5</accession>
<evidence type="ECO:0000256" key="4">
    <source>
        <dbReference type="ARBA" id="ARBA00022842"/>
    </source>
</evidence>
<evidence type="ECO:0000256" key="2">
    <source>
        <dbReference type="ARBA" id="ARBA00022723"/>
    </source>
</evidence>
<reference evidence="9 10" key="1">
    <citation type="submission" date="2014-04" db="EMBL/GenBank/DDBJ databases">
        <authorList>
            <consortium name="DOE Joint Genome Institute"/>
            <person name="Kuo A."/>
            <person name="Girlanda M."/>
            <person name="Perotto S."/>
            <person name="Kohler A."/>
            <person name="Nagy L.G."/>
            <person name="Floudas D."/>
            <person name="Copeland A."/>
            <person name="Barry K.W."/>
            <person name="Cichocki N."/>
            <person name="Veneault-Fourrey C."/>
            <person name="LaButti K."/>
            <person name="Lindquist E.A."/>
            <person name="Lipzen A."/>
            <person name="Lundell T."/>
            <person name="Morin E."/>
            <person name="Murat C."/>
            <person name="Sun H."/>
            <person name="Tunlid A."/>
            <person name="Henrissat B."/>
            <person name="Grigoriev I.V."/>
            <person name="Hibbett D.S."/>
            <person name="Martin F."/>
            <person name="Nordberg H.P."/>
            <person name="Cantor M.N."/>
            <person name="Hua S.X."/>
        </authorList>
    </citation>
    <scope>NUCLEOTIDE SEQUENCE [LARGE SCALE GENOMIC DNA]</scope>
    <source>
        <strain evidence="9 10">MUT 4182</strain>
    </source>
</reference>
<feature type="site" description="Transition state stabilizer" evidence="6">
    <location>
        <position position="324"/>
    </location>
</feature>
<keyword evidence="3" id="KW-0378">Hydrolase</keyword>
<protein>
    <recommendedName>
        <fullName evidence="8">Endonuclease/exonuclease/phosphatase domain-containing protein</fullName>
    </recommendedName>
</protein>
<keyword evidence="4 5" id="KW-0460">Magnesium</keyword>
<evidence type="ECO:0000313" key="9">
    <source>
        <dbReference type="EMBL" id="KIO27592.1"/>
    </source>
</evidence>
<keyword evidence="5" id="KW-0464">Manganese</keyword>
<comment type="cofactor">
    <cofactor evidence="5">
        <name>Mg(2+)</name>
        <dbReference type="ChEBI" id="CHEBI:18420"/>
    </cofactor>
    <cofactor evidence="5">
        <name>Mn(2+)</name>
        <dbReference type="ChEBI" id="CHEBI:29035"/>
    </cofactor>
    <text evidence="5">Probably binds two magnesium or manganese ions per subunit.</text>
</comment>
<evidence type="ECO:0000256" key="7">
    <source>
        <dbReference type="SAM" id="MobiDB-lite"/>
    </source>
</evidence>
<dbReference type="OrthoDB" id="3264871at2759"/>
<dbReference type="EMBL" id="KN823006">
    <property type="protein sequence ID" value="KIO27592.1"/>
    <property type="molecule type" value="Genomic_DNA"/>
</dbReference>
<sequence length="560" mass="62547">MPPLANECIDRTLDRKPQISIMEDNVHQTPNGTRASGDLRSTWPPSLGVSGGHTALASRRRVGSDESEFSGSPHRGLATVPVQTNAAMLATPVEWGTEDVLSDDTTSNTDARSSPLGSGVAHESKGRSTLKCQIPGRFSEIQPDECPLHESTVPNEGHGATQKRRKEGGQRPFVWIATFNIRGIKSSRTAEPEKTRRVPRIMKSERLGILALQETHETTAALSTLEDANEKMWCFPNPGTAHSAGTGFVVHRDNIPPGTKKEDLTHKVIVPGRADLLTLKWAGGQLTILNVYTPNGETDTINFFSDLVVDLRQRRIDVVMGDFNHMESKLDRLPKKQPSERMRKALSDLSRGLKVDDGWREDNPTTLNYTWTNSHKNRDGSTSRASLEQLKLGGLSDHQILALKIAEENPPYIGKPRWRMNLEDIEDGICMGAARLALLKAERQMKWGKDPMATWLNAKTEIKNTTSDRQTMRCKERGRHLHALEKDRKDLMSRPDFTKNQGVQDRALALEDRIQEVRKSKLDRVAEYSAARYASKGEAVNKYWFSIGKSIKEDATIRAL</sequence>
<organism evidence="9 10">
    <name type="scientific">Tulasnella calospora MUT 4182</name>
    <dbReference type="NCBI Taxonomy" id="1051891"/>
    <lineage>
        <taxon>Eukaryota</taxon>
        <taxon>Fungi</taxon>
        <taxon>Dikarya</taxon>
        <taxon>Basidiomycota</taxon>
        <taxon>Agaricomycotina</taxon>
        <taxon>Agaricomycetes</taxon>
        <taxon>Cantharellales</taxon>
        <taxon>Tulasnellaceae</taxon>
        <taxon>Tulasnella</taxon>
    </lineage>
</organism>
<dbReference type="GO" id="GO:0046872">
    <property type="term" value="F:metal ion binding"/>
    <property type="evidence" value="ECO:0007669"/>
    <property type="project" value="UniProtKB-KW"/>
</dbReference>
<evidence type="ECO:0000259" key="8">
    <source>
        <dbReference type="Pfam" id="PF03372"/>
    </source>
</evidence>
<feature type="binding site" evidence="5">
    <location>
        <position position="214"/>
    </location>
    <ligand>
        <name>Mg(2+)</name>
        <dbReference type="ChEBI" id="CHEBI:18420"/>
        <label>1</label>
    </ligand>
</feature>
<dbReference type="Proteomes" id="UP000054248">
    <property type="component" value="Unassembled WGS sequence"/>
</dbReference>
<dbReference type="InterPro" id="IPR005135">
    <property type="entry name" value="Endo/exonuclease/phosphatase"/>
</dbReference>
<dbReference type="PANTHER" id="PTHR22748:SF6">
    <property type="entry name" value="DNA-(APURINIC OR APYRIMIDINIC SITE) ENDONUCLEASE"/>
    <property type="match status" value="1"/>
</dbReference>
<feature type="compositionally biased region" description="Polar residues" evidence="7">
    <location>
        <begin position="103"/>
        <end position="116"/>
    </location>
</feature>
<feature type="binding site" evidence="5">
    <location>
        <position position="180"/>
    </location>
    <ligand>
        <name>Mg(2+)</name>
        <dbReference type="ChEBI" id="CHEBI:18420"/>
        <label>1</label>
    </ligand>
</feature>
<dbReference type="GO" id="GO:0005634">
    <property type="term" value="C:nucleus"/>
    <property type="evidence" value="ECO:0007669"/>
    <property type="project" value="TreeGrafter"/>
</dbReference>
<evidence type="ECO:0000313" key="10">
    <source>
        <dbReference type="Proteomes" id="UP000054248"/>
    </source>
</evidence>
<feature type="domain" description="Endonuclease/exonuclease/phosphatase" evidence="8">
    <location>
        <begin position="177"/>
        <end position="373"/>
    </location>
</feature>
<reference evidence="10" key="2">
    <citation type="submission" date="2015-01" db="EMBL/GenBank/DDBJ databases">
        <title>Evolutionary Origins and Diversification of the Mycorrhizal Mutualists.</title>
        <authorList>
            <consortium name="DOE Joint Genome Institute"/>
            <consortium name="Mycorrhizal Genomics Consortium"/>
            <person name="Kohler A."/>
            <person name="Kuo A."/>
            <person name="Nagy L.G."/>
            <person name="Floudas D."/>
            <person name="Copeland A."/>
            <person name="Barry K.W."/>
            <person name="Cichocki N."/>
            <person name="Veneault-Fourrey C."/>
            <person name="LaButti K."/>
            <person name="Lindquist E.A."/>
            <person name="Lipzen A."/>
            <person name="Lundell T."/>
            <person name="Morin E."/>
            <person name="Murat C."/>
            <person name="Riley R."/>
            <person name="Ohm R."/>
            <person name="Sun H."/>
            <person name="Tunlid A."/>
            <person name="Henrissat B."/>
            <person name="Grigoriev I.V."/>
            <person name="Hibbett D.S."/>
            <person name="Martin F."/>
        </authorList>
    </citation>
    <scope>NUCLEOTIDE SEQUENCE [LARGE SCALE GENOMIC DNA]</scope>
    <source>
        <strain evidence="10">MUT 4182</strain>
    </source>
</reference>
<keyword evidence="10" id="KW-1185">Reference proteome</keyword>
<dbReference type="Pfam" id="PF03372">
    <property type="entry name" value="Exo_endo_phos"/>
    <property type="match status" value="1"/>
</dbReference>
<evidence type="ECO:0000256" key="1">
    <source>
        <dbReference type="ARBA" id="ARBA00007092"/>
    </source>
</evidence>
<proteinExistence type="inferred from homology"/>
<feature type="region of interest" description="Disordered" evidence="7">
    <location>
        <begin position="27"/>
        <end position="77"/>
    </location>
</feature>
<name>A0A0C3M1J5_9AGAM</name>
<dbReference type="InterPro" id="IPR004808">
    <property type="entry name" value="AP_endonuc_1"/>
</dbReference>
<feature type="binding site" evidence="5">
    <location>
        <position position="324"/>
    </location>
    <ligand>
        <name>Mg(2+)</name>
        <dbReference type="ChEBI" id="CHEBI:18420"/>
        <label>1</label>
    </ligand>
</feature>
<evidence type="ECO:0000256" key="3">
    <source>
        <dbReference type="ARBA" id="ARBA00022801"/>
    </source>
</evidence>
<dbReference type="PANTHER" id="PTHR22748">
    <property type="entry name" value="AP ENDONUCLEASE"/>
    <property type="match status" value="1"/>
</dbReference>
<comment type="similarity">
    <text evidence="1">Belongs to the DNA repair enzymes AP/ExoA family.</text>
</comment>
<dbReference type="GO" id="GO:0003906">
    <property type="term" value="F:DNA-(apurinic or apyrimidinic site) endonuclease activity"/>
    <property type="evidence" value="ECO:0007669"/>
    <property type="project" value="TreeGrafter"/>
</dbReference>
<evidence type="ECO:0000256" key="6">
    <source>
        <dbReference type="PIRSR" id="PIRSR604808-3"/>
    </source>
</evidence>
<evidence type="ECO:0000256" key="5">
    <source>
        <dbReference type="PIRSR" id="PIRSR604808-2"/>
    </source>
</evidence>
<dbReference type="InterPro" id="IPR036691">
    <property type="entry name" value="Endo/exonu/phosph_ase_sf"/>
</dbReference>
<feature type="binding site" evidence="5">
    <location>
        <position position="322"/>
    </location>
    <ligand>
        <name>Mg(2+)</name>
        <dbReference type="ChEBI" id="CHEBI:18420"/>
        <label>1</label>
    </ligand>
</feature>
<dbReference type="GO" id="GO:0008311">
    <property type="term" value="F:double-stranded DNA 3'-5' DNA exonuclease activity"/>
    <property type="evidence" value="ECO:0007669"/>
    <property type="project" value="TreeGrafter"/>
</dbReference>
<dbReference type="SUPFAM" id="SSF56219">
    <property type="entry name" value="DNase I-like"/>
    <property type="match status" value="1"/>
</dbReference>
<dbReference type="GO" id="GO:0006284">
    <property type="term" value="P:base-excision repair"/>
    <property type="evidence" value="ECO:0007669"/>
    <property type="project" value="TreeGrafter"/>
</dbReference>
<gene>
    <name evidence="9" type="ORF">M407DRAFT_23144</name>
</gene>
<dbReference type="Gene3D" id="3.60.10.10">
    <property type="entry name" value="Endonuclease/exonuclease/phosphatase"/>
    <property type="match status" value="1"/>
</dbReference>